<name>A0A1A8YXF1_PLAOA</name>
<reference evidence="2" key="1">
    <citation type="submission" date="2016-05" db="EMBL/GenBank/DDBJ databases">
        <authorList>
            <person name="Naeem Raeece"/>
        </authorList>
    </citation>
    <scope>NUCLEOTIDE SEQUENCE [LARGE SCALE GENOMIC DNA]</scope>
</reference>
<keyword evidence="1" id="KW-0687">Ribonucleoprotein</keyword>
<protein>
    <submittedName>
        <fullName evidence="1">Mitochondrial large subunit ribosomal protein, putative</fullName>
    </submittedName>
</protein>
<sequence length="159" mass="18915">MHNELVHVLQKRRFHEKNKRRELPPDTEKERESNYLGKFTGISEDSEAWHNSHNGCSSYLRRHKGCPYAHSCICICNSHILSLPIFPSKVFKEHLRNICEAPVREHIGYIERLLLFFQFMHRNVKTKAGHRFTSKCKMYEMAKDVLAWLKKRKKKGLPR</sequence>
<evidence type="ECO:0000313" key="1">
    <source>
        <dbReference type="EMBL" id="SBT36254.1"/>
    </source>
</evidence>
<proteinExistence type="predicted"/>
<accession>A0A1A8YXF1</accession>
<keyword evidence="1" id="KW-0689">Ribosomal protein</keyword>
<evidence type="ECO:0000313" key="2">
    <source>
        <dbReference type="Proteomes" id="UP000078550"/>
    </source>
</evidence>
<organism evidence="1 2">
    <name type="scientific">Plasmodium ovale wallikeri</name>
    <dbReference type="NCBI Taxonomy" id="864142"/>
    <lineage>
        <taxon>Eukaryota</taxon>
        <taxon>Sar</taxon>
        <taxon>Alveolata</taxon>
        <taxon>Apicomplexa</taxon>
        <taxon>Aconoidasida</taxon>
        <taxon>Haemosporida</taxon>
        <taxon>Plasmodiidae</taxon>
        <taxon>Plasmodium</taxon>
        <taxon>Plasmodium (Plasmodium)</taxon>
    </lineage>
</organism>
<dbReference type="Proteomes" id="UP000078550">
    <property type="component" value="Unassembled WGS sequence"/>
</dbReference>
<gene>
    <name evidence="1" type="ORF">POVWA2_029230</name>
</gene>
<dbReference type="EMBL" id="FLRE01000114">
    <property type="protein sequence ID" value="SBT36254.1"/>
    <property type="molecule type" value="Genomic_DNA"/>
</dbReference>
<dbReference type="GO" id="GO:0005840">
    <property type="term" value="C:ribosome"/>
    <property type="evidence" value="ECO:0007669"/>
    <property type="project" value="UniProtKB-KW"/>
</dbReference>
<dbReference type="AlphaFoldDB" id="A0A1A8YXF1"/>